<comment type="caution">
    <text evidence="1">The sequence shown here is derived from an EMBL/GenBank/DDBJ whole genome shotgun (WGS) entry which is preliminary data.</text>
</comment>
<sequence>LKAILKIVLKPGSDFVSLGAKCSLKQGTGAFISWQVRLPPS</sequence>
<accession>X1CMK3</accession>
<reference evidence="1" key="1">
    <citation type="journal article" date="2014" name="Front. Microbiol.">
        <title>High frequency of phylogenetically diverse reductive dehalogenase-homologous genes in deep subseafloor sedimentary metagenomes.</title>
        <authorList>
            <person name="Kawai M."/>
            <person name="Futagami T."/>
            <person name="Toyoda A."/>
            <person name="Takaki Y."/>
            <person name="Nishi S."/>
            <person name="Hori S."/>
            <person name="Arai W."/>
            <person name="Tsubouchi T."/>
            <person name="Morono Y."/>
            <person name="Uchiyama I."/>
            <person name="Ito T."/>
            <person name="Fujiyama A."/>
            <person name="Inagaki F."/>
            <person name="Takami H."/>
        </authorList>
    </citation>
    <scope>NUCLEOTIDE SEQUENCE</scope>
    <source>
        <strain evidence="1">Expedition CK06-06</strain>
    </source>
</reference>
<proteinExistence type="predicted"/>
<protein>
    <submittedName>
        <fullName evidence="1">Uncharacterized protein</fullName>
    </submittedName>
</protein>
<dbReference type="AlphaFoldDB" id="X1CMK3"/>
<feature type="non-terminal residue" evidence="1">
    <location>
        <position position="1"/>
    </location>
</feature>
<gene>
    <name evidence="1" type="ORF">S01H4_40802</name>
</gene>
<organism evidence="1">
    <name type="scientific">marine sediment metagenome</name>
    <dbReference type="NCBI Taxonomy" id="412755"/>
    <lineage>
        <taxon>unclassified sequences</taxon>
        <taxon>metagenomes</taxon>
        <taxon>ecological metagenomes</taxon>
    </lineage>
</organism>
<dbReference type="EMBL" id="BART01022262">
    <property type="protein sequence ID" value="GAG94212.1"/>
    <property type="molecule type" value="Genomic_DNA"/>
</dbReference>
<evidence type="ECO:0000313" key="1">
    <source>
        <dbReference type="EMBL" id="GAG94212.1"/>
    </source>
</evidence>
<name>X1CMK3_9ZZZZ</name>